<proteinExistence type="predicted"/>
<dbReference type="GeneID" id="38779568"/>
<evidence type="ECO:0000313" key="3">
    <source>
        <dbReference type="Proteomes" id="UP000287166"/>
    </source>
</evidence>
<evidence type="ECO:0000313" key="2">
    <source>
        <dbReference type="EMBL" id="GBE82651.1"/>
    </source>
</evidence>
<dbReference type="AlphaFoldDB" id="A0A401GKF0"/>
<dbReference type="InParanoid" id="A0A401GKF0"/>
<gene>
    <name evidence="2" type="ORF">SCP_0410360</name>
</gene>
<keyword evidence="3" id="KW-1185">Reference proteome</keyword>
<name>A0A401GKF0_9APHY</name>
<evidence type="ECO:0000256" key="1">
    <source>
        <dbReference type="SAM" id="MobiDB-lite"/>
    </source>
</evidence>
<reference evidence="2 3" key="1">
    <citation type="journal article" date="2018" name="Sci. Rep.">
        <title>Genome sequence of the cauliflower mushroom Sparassis crispa (Hanabiratake) and its association with beneficial usage.</title>
        <authorList>
            <person name="Kiyama R."/>
            <person name="Furutani Y."/>
            <person name="Kawaguchi K."/>
            <person name="Nakanishi T."/>
        </authorList>
    </citation>
    <scope>NUCLEOTIDE SEQUENCE [LARGE SCALE GENOMIC DNA]</scope>
</reference>
<organism evidence="2 3">
    <name type="scientific">Sparassis crispa</name>
    <dbReference type="NCBI Taxonomy" id="139825"/>
    <lineage>
        <taxon>Eukaryota</taxon>
        <taxon>Fungi</taxon>
        <taxon>Dikarya</taxon>
        <taxon>Basidiomycota</taxon>
        <taxon>Agaricomycotina</taxon>
        <taxon>Agaricomycetes</taxon>
        <taxon>Polyporales</taxon>
        <taxon>Sparassidaceae</taxon>
        <taxon>Sparassis</taxon>
    </lineage>
</organism>
<sequence>MPAASRASKGSSRSVRISVPAPGGSSAAVPRASRVVSKIWKQKEITRSRLKMNEVVEIATAGLSGESLQLLSEIRGESSDLQGVAEDIGEPAIFKGNDSMDWETLPDDEEGSFVHAVHDIVSSRWKSWWYKDTRTWRQRLEHLQANWVPLMDDLTNTYLAW</sequence>
<protein>
    <submittedName>
        <fullName evidence="2">Uncharacterized protein</fullName>
    </submittedName>
</protein>
<dbReference type="OrthoDB" id="2689725at2759"/>
<dbReference type="Proteomes" id="UP000287166">
    <property type="component" value="Unassembled WGS sequence"/>
</dbReference>
<feature type="compositionally biased region" description="Low complexity" evidence="1">
    <location>
        <begin position="1"/>
        <end position="16"/>
    </location>
</feature>
<feature type="region of interest" description="Disordered" evidence="1">
    <location>
        <begin position="1"/>
        <end position="28"/>
    </location>
</feature>
<dbReference type="EMBL" id="BFAD01000004">
    <property type="protein sequence ID" value="GBE82651.1"/>
    <property type="molecule type" value="Genomic_DNA"/>
</dbReference>
<dbReference type="RefSeq" id="XP_027613564.1">
    <property type="nucleotide sequence ID" value="XM_027757763.1"/>
</dbReference>
<accession>A0A401GKF0</accession>
<comment type="caution">
    <text evidence="2">The sequence shown here is derived from an EMBL/GenBank/DDBJ whole genome shotgun (WGS) entry which is preliminary data.</text>
</comment>